<evidence type="ECO:0000256" key="1">
    <source>
        <dbReference type="SAM" id="Phobius"/>
    </source>
</evidence>
<gene>
    <name evidence="2" type="ORF">QWT69_12860</name>
</gene>
<name>A0ABZ0L4B5_9BACL</name>
<reference evidence="2 3" key="1">
    <citation type="submission" date="2023-06" db="EMBL/GenBank/DDBJ databases">
        <title>Sporosarcina sp. nov., isolated from Korean tranditional fermented seafood 'Jeotgal'.</title>
        <authorList>
            <person name="Yang A.I."/>
            <person name="Shin N.-R."/>
        </authorList>
    </citation>
    <scope>NUCLEOTIDE SEQUENCE [LARGE SCALE GENOMIC DNA]</scope>
    <source>
        <strain evidence="2 3">T2O-4</strain>
    </source>
</reference>
<dbReference type="RefSeq" id="WP_317966245.1">
    <property type="nucleotide sequence ID" value="NZ_CP129118.1"/>
</dbReference>
<proteinExistence type="predicted"/>
<dbReference type="Proteomes" id="UP001303902">
    <property type="component" value="Chromosome"/>
</dbReference>
<keyword evidence="1" id="KW-0812">Transmembrane</keyword>
<organism evidence="2 3">
    <name type="scientific">Sporosarcina oncorhynchi</name>
    <dbReference type="NCBI Taxonomy" id="3056444"/>
    <lineage>
        <taxon>Bacteria</taxon>
        <taxon>Bacillati</taxon>
        <taxon>Bacillota</taxon>
        <taxon>Bacilli</taxon>
        <taxon>Bacillales</taxon>
        <taxon>Caryophanaceae</taxon>
        <taxon>Sporosarcina</taxon>
    </lineage>
</organism>
<keyword evidence="1" id="KW-0472">Membrane</keyword>
<dbReference type="EMBL" id="CP129118">
    <property type="protein sequence ID" value="WOV86758.1"/>
    <property type="molecule type" value="Genomic_DNA"/>
</dbReference>
<feature type="transmembrane region" description="Helical" evidence="1">
    <location>
        <begin position="52"/>
        <end position="73"/>
    </location>
</feature>
<keyword evidence="1" id="KW-1133">Transmembrane helix</keyword>
<protein>
    <submittedName>
        <fullName evidence="2">Uncharacterized protein</fullName>
    </submittedName>
</protein>
<evidence type="ECO:0000313" key="2">
    <source>
        <dbReference type="EMBL" id="WOV86758.1"/>
    </source>
</evidence>
<keyword evidence="3" id="KW-1185">Reference proteome</keyword>
<sequence length="78" mass="8408">MNKNVKLLYCLLGSAVLALLNTPVLSYAKLGVFQSGYGGSVLGELLIHITNVLSLVGFILLILFSIVLILSNIKFNTK</sequence>
<evidence type="ECO:0000313" key="3">
    <source>
        <dbReference type="Proteomes" id="UP001303902"/>
    </source>
</evidence>
<accession>A0ABZ0L4B5</accession>